<evidence type="ECO:0000256" key="1">
    <source>
        <dbReference type="SAM" id="MobiDB-lite"/>
    </source>
</evidence>
<organism evidence="2 3">
    <name type="scientific">Gloeophyllum trabeum (strain ATCC 11539 / FP-39264 / Madison 617)</name>
    <name type="common">Brown rot fungus</name>
    <dbReference type="NCBI Taxonomy" id="670483"/>
    <lineage>
        <taxon>Eukaryota</taxon>
        <taxon>Fungi</taxon>
        <taxon>Dikarya</taxon>
        <taxon>Basidiomycota</taxon>
        <taxon>Agaricomycotina</taxon>
        <taxon>Agaricomycetes</taxon>
        <taxon>Gloeophyllales</taxon>
        <taxon>Gloeophyllaceae</taxon>
        <taxon>Gloeophyllum</taxon>
    </lineage>
</organism>
<gene>
    <name evidence="2" type="ORF">GLOTRDRAFT_35739</name>
</gene>
<dbReference type="Proteomes" id="UP000030669">
    <property type="component" value="Unassembled WGS sequence"/>
</dbReference>
<dbReference type="RefSeq" id="XP_007862852.1">
    <property type="nucleotide sequence ID" value="XM_007864661.1"/>
</dbReference>
<protein>
    <recommendedName>
        <fullName evidence="4">BED-type domain-containing protein</fullName>
    </recommendedName>
</protein>
<dbReference type="AlphaFoldDB" id="S7RWM2"/>
<name>S7RWM2_GLOTA</name>
<feature type="compositionally biased region" description="Basic and acidic residues" evidence="1">
    <location>
        <begin position="1"/>
        <end position="12"/>
    </location>
</feature>
<dbReference type="OrthoDB" id="515064at2759"/>
<proteinExistence type="predicted"/>
<evidence type="ECO:0000313" key="2">
    <source>
        <dbReference type="EMBL" id="EPQ57744.1"/>
    </source>
</evidence>
<dbReference type="STRING" id="670483.S7RWM2"/>
<keyword evidence="3" id="KW-1185">Reference proteome</keyword>
<dbReference type="OMA" id="KCIDCPG"/>
<dbReference type="KEGG" id="gtr:GLOTRDRAFT_35739"/>
<evidence type="ECO:0000313" key="3">
    <source>
        <dbReference type="Proteomes" id="UP000030669"/>
    </source>
</evidence>
<dbReference type="HOGENOM" id="CLU_180249_0_0_1"/>
<dbReference type="EMBL" id="KB469298">
    <property type="protein sequence ID" value="EPQ57744.1"/>
    <property type="molecule type" value="Genomic_DNA"/>
</dbReference>
<feature type="region of interest" description="Disordered" evidence="1">
    <location>
        <begin position="1"/>
        <end position="23"/>
    </location>
</feature>
<accession>S7RWM2</accession>
<evidence type="ECO:0008006" key="4">
    <source>
        <dbReference type="Google" id="ProtNLM"/>
    </source>
</evidence>
<reference evidence="2 3" key="1">
    <citation type="journal article" date="2012" name="Science">
        <title>The Paleozoic origin of enzymatic lignin decomposition reconstructed from 31 fungal genomes.</title>
        <authorList>
            <person name="Floudas D."/>
            <person name="Binder M."/>
            <person name="Riley R."/>
            <person name="Barry K."/>
            <person name="Blanchette R.A."/>
            <person name="Henrissat B."/>
            <person name="Martinez A.T."/>
            <person name="Otillar R."/>
            <person name="Spatafora J.W."/>
            <person name="Yadav J.S."/>
            <person name="Aerts A."/>
            <person name="Benoit I."/>
            <person name="Boyd A."/>
            <person name="Carlson A."/>
            <person name="Copeland A."/>
            <person name="Coutinho P.M."/>
            <person name="de Vries R.P."/>
            <person name="Ferreira P."/>
            <person name="Findley K."/>
            <person name="Foster B."/>
            <person name="Gaskell J."/>
            <person name="Glotzer D."/>
            <person name="Gorecki P."/>
            <person name="Heitman J."/>
            <person name="Hesse C."/>
            <person name="Hori C."/>
            <person name="Igarashi K."/>
            <person name="Jurgens J.A."/>
            <person name="Kallen N."/>
            <person name="Kersten P."/>
            <person name="Kohler A."/>
            <person name="Kuees U."/>
            <person name="Kumar T.K.A."/>
            <person name="Kuo A."/>
            <person name="LaButti K."/>
            <person name="Larrondo L.F."/>
            <person name="Lindquist E."/>
            <person name="Ling A."/>
            <person name="Lombard V."/>
            <person name="Lucas S."/>
            <person name="Lundell T."/>
            <person name="Martin R."/>
            <person name="McLaughlin D.J."/>
            <person name="Morgenstern I."/>
            <person name="Morin E."/>
            <person name="Murat C."/>
            <person name="Nagy L.G."/>
            <person name="Nolan M."/>
            <person name="Ohm R.A."/>
            <person name="Patyshakuliyeva A."/>
            <person name="Rokas A."/>
            <person name="Ruiz-Duenas F.J."/>
            <person name="Sabat G."/>
            <person name="Salamov A."/>
            <person name="Samejima M."/>
            <person name="Schmutz J."/>
            <person name="Slot J.C."/>
            <person name="St John F."/>
            <person name="Stenlid J."/>
            <person name="Sun H."/>
            <person name="Sun S."/>
            <person name="Syed K."/>
            <person name="Tsang A."/>
            <person name="Wiebenga A."/>
            <person name="Young D."/>
            <person name="Pisabarro A."/>
            <person name="Eastwood D.C."/>
            <person name="Martin F."/>
            <person name="Cullen D."/>
            <person name="Grigoriev I.V."/>
            <person name="Hibbett D.S."/>
        </authorList>
    </citation>
    <scope>NUCLEOTIDE SEQUENCE [LARGE SCALE GENOMIC DNA]</scope>
    <source>
        <strain evidence="2 3">ATCC 11539</strain>
    </source>
</reference>
<sequence>MREQHPDDRLETVPKATSHTDPQRRVICQDCPGRLYSVGPGETLKNFELHLKNRQHRQRVADRVANAQTAGH</sequence>
<dbReference type="GeneID" id="19305651"/>